<proteinExistence type="inferred from homology"/>
<dbReference type="Pfam" id="PF02321">
    <property type="entry name" value="OEP"/>
    <property type="match status" value="1"/>
</dbReference>
<reference evidence="3 4" key="1">
    <citation type="submission" date="2020-10" db="EMBL/GenBank/DDBJ databases">
        <title>Wide distribution of Phycisphaera-like planctomycetes from WD2101 soil group in peatlands and genome analysis of the first cultivated representative.</title>
        <authorList>
            <person name="Dedysh S.N."/>
            <person name="Beletsky A.V."/>
            <person name="Ivanova A."/>
            <person name="Kulichevskaya I.S."/>
            <person name="Suzina N.E."/>
            <person name="Philippov D.A."/>
            <person name="Rakitin A.L."/>
            <person name="Mardanov A.V."/>
            <person name="Ravin N.V."/>
        </authorList>
    </citation>
    <scope>NUCLEOTIDE SEQUENCE [LARGE SCALE GENOMIC DNA]</scope>
    <source>
        <strain evidence="3 4">M1803</strain>
    </source>
</reference>
<sequence>MADPITFRAVVISSLLLVAAGCADVPREAGFADVKQNVSERTGLEVRWNQGTEADKAVEARVAEMLRSELSAEQAVQIALLNNRHLQATYEDLMIAQADLVAAGLLRNPVFDGNIRFSTTGGGTAVELALVQDFIDLLYIPLRQRIAGSEFAAAKLRVTGAVLDLAGETRTAFFSMQASQQMLELRRQVLAATDASYDIAKRLRAAGNTRELDLFTEQALFERSKLDVRAAEAQTVRHRERLNRMMGLWGTPAAEWKVAGRLPDLPDAPADVGLADGLESRAVERSLDLQLRRQKIEAASQTLGLAAPYGLLSEVSLGVIADRDNDGSWGVGPAFSLPIPLFDQGQPAVAKAQAELRRAHQRYAAIAVDVRSRTREACEAVIAAHEQADYHRKVILPLRQKIVDQTQLQYNAMQASPLQLVDARQQQIDAGAGYVRAVRDYWLARAELDQLLLGRMPAADDTNANDNEGSAAPAGGRGGH</sequence>
<dbReference type="AlphaFoldDB" id="A0A7M2X2Y6"/>
<dbReference type="EMBL" id="CP063458">
    <property type="protein sequence ID" value="QOV91792.1"/>
    <property type="molecule type" value="Genomic_DNA"/>
</dbReference>
<gene>
    <name evidence="3" type="ORF">IPV69_10735</name>
</gene>
<dbReference type="RefSeq" id="WP_206295107.1">
    <property type="nucleotide sequence ID" value="NZ_CP063458.1"/>
</dbReference>
<comment type="similarity">
    <text evidence="1">Belongs to the outer membrane factor (OMF) (TC 1.B.17) family.</text>
</comment>
<evidence type="ECO:0000256" key="2">
    <source>
        <dbReference type="SAM" id="MobiDB-lite"/>
    </source>
</evidence>
<dbReference type="InterPro" id="IPR003423">
    <property type="entry name" value="OMP_efflux"/>
</dbReference>
<organism evidence="3 4">
    <name type="scientific">Humisphaera borealis</name>
    <dbReference type="NCBI Taxonomy" id="2807512"/>
    <lineage>
        <taxon>Bacteria</taxon>
        <taxon>Pseudomonadati</taxon>
        <taxon>Planctomycetota</taxon>
        <taxon>Phycisphaerae</taxon>
        <taxon>Tepidisphaerales</taxon>
        <taxon>Tepidisphaeraceae</taxon>
        <taxon>Humisphaera</taxon>
    </lineage>
</organism>
<dbReference type="SUPFAM" id="SSF56954">
    <property type="entry name" value="Outer membrane efflux proteins (OEP)"/>
    <property type="match status" value="1"/>
</dbReference>
<evidence type="ECO:0000313" key="3">
    <source>
        <dbReference type="EMBL" id="QOV91792.1"/>
    </source>
</evidence>
<dbReference type="Gene3D" id="1.20.1600.10">
    <property type="entry name" value="Outer membrane efflux proteins (OEP)"/>
    <property type="match status" value="1"/>
</dbReference>
<protein>
    <submittedName>
        <fullName evidence="3">TolC family protein</fullName>
    </submittedName>
</protein>
<dbReference type="KEGG" id="hbs:IPV69_10735"/>
<dbReference type="GO" id="GO:0015562">
    <property type="term" value="F:efflux transmembrane transporter activity"/>
    <property type="evidence" value="ECO:0007669"/>
    <property type="project" value="InterPro"/>
</dbReference>
<dbReference type="InterPro" id="IPR010131">
    <property type="entry name" value="MdtP/NodT-like"/>
</dbReference>
<feature type="region of interest" description="Disordered" evidence="2">
    <location>
        <begin position="459"/>
        <end position="480"/>
    </location>
</feature>
<dbReference type="Proteomes" id="UP000593765">
    <property type="component" value="Chromosome"/>
</dbReference>
<keyword evidence="4" id="KW-1185">Reference proteome</keyword>
<dbReference type="PANTHER" id="PTHR30203:SF24">
    <property type="entry name" value="BLR4935 PROTEIN"/>
    <property type="match status" value="1"/>
</dbReference>
<dbReference type="PANTHER" id="PTHR30203">
    <property type="entry name" value="OUTER MEMBRANE CATION EFFLUX PROTEIN"/>
    <property type="match status" value="1"/>
</dbReference>
<accession>A0A7M2X2Y6</accession>
<evidence type="ECO:0000256" key="1">
    <source>
        <dbReference type="ARBA" id="ARBA00007613"/>
    </source>
</evidence>
<evidence type="ECO:0000313" key="4">
    <source>
        <dbReference type="Proteomes" id="UP000593765"/>
    </source>
</evidence>
<name>A0A7M2X2Y6_9BACT</name>